<dbReference type="InterPro" id="IPR001245">
    <property type="entry name" value="Ser-Thr/Tyr_kinase_cat_dom"/>
</dbReference>
<reference evidence="3" key="1">
    <citation type="submission" date="2022-11" db="UniProtKB">
        <authorList>
            <consortium name="WormBaseParasite"/>
        </authorList>
    </citation>
    <scope>IDENTIFICATION</scope>
</reference>
<dbReference type="GO" id="GO:0004672">
    <property type="term" value="F:protein kinase activity"/>
    <property type="evidence" value="ECO:0007669"/>
    <property type="project" value="InterPro"/>
</dbReference>
<sequence>MAKIWPGTQTAGTQEGRSVLEQIIKYKNNIQKPLICPNEIFELMNECFNIESEKRPNFELIRNKLFFLLERETENYGYISLK</sequence>
<accession>A0A914KY92</accession>
<keyword evidence="2" id="KW-1185">Reference proteome</keyword>
<dbReference type="AlphaFoldDB" id="A0A914KY92"/>
<dbReference type="Pfam" id="PF07714">
    <property type="entry name" value="PK_Tyr_Ser-Thr"/>
    <property type="match status" value="1"/>
</dbReference>
<feature type="domain" description="Serine-threonine/tyrosine-protein kinase catalytic" evidence="1">
    <location>
        <begin position="13"/>
        <end position="65"/>
    </location>
</feature>
<dbReference type="InterPro" id="IPR011009">
    <property type="entry name" value="Kinase-like_dom_sf"/>
</dbReference>
<dbReference type="SUPFAM" id="SSF56112">
    <property type="entry name" value="Protein kinase-like (PK-like)"/>
    <property type="match status" value="1"/>
</dbReference>
<evidence type="ECO:0000313" key="3">
    <source>
        <dbReference type="WBParaSite" id="Minc3s00173g06716"/>
    </source>
</evidence>
<organism evidence="2 3">
    <name type="scientific">Meloidogyne incognita</name>
    <name type="common">Southern root-knot nematode worm</name>
    <name type="synonym">Oxyuris incognita</name>
    <dbReference type="NCBI Taxonomy" id="6306"/>
    <lineage>
        <taxon>Eukaryota</taxon>
        <taxon>Metazoa</taxon>
        <taxon>Ecdysozoa</taxon>
        <taxon>Nematoda</taxon>
        <taxon>Chromadorea</taxon>
        <taxon>Rhabditida</taxon>
        <taxon>Tylenchina</taxon>
        <taxon>Tylenchomorpha</taxon>
        <taxon>Tylenchoidea</taxon>
        <taxon>Meloidogynidae</taxon>
        <taxon>Meloidogyninae</taxon>
        <taxon>Meloidogyne</taxon>
        <taxon>Meloidogyne incognita group</taxon>
    </lineage>
</organism>
<evidence type="ECO:0000259" key="1">
    <source>
        <dbReference type="Pfam" id="PF07714"/>
    </source>
</evidence>
<dbReference type="Proteomes" id="UP000887563">
    <property type="component" value="Unplaced"/>
</dbReference>
<dbReference type="WBParaSite" id="Minc3s00173g06716">
    <property type="protein sequence ID" value="Minc3s00173g06716"/>
    <property type="gene ID" value="Minc3s00173g06716"/>
</dbReference>
<dbReference type="Gene3D" id="1.10.510.10">
    <property type="entry name" value="Transferase(Phosphotransferase) domain 1"/>
    <property type="match status" value="1"/>
</dbReference>
<proteinExistence type="predicted"/>
<protein>
    <submittedName>
        <fullName evidence="3">Serine-threonine/tyrosine-protein kinase catalytic domain-containing protein</fullName>
    </submittedName>
</protein>
<name>A0A914KY92_MELIC</name>
<evidence type="ECO:0000313" key="2">
    <source>
        <dbReference type="Proteomes" id="UP000887563"/>
    </source>
</evidence>